<dbReference type="InterPro" id="IPR004046">
    <property type="entry name" value="GST_C"/>
</dbReference>
<dbReference type="CDD" id="cd03039">
    <property type="entry name" value="GST_N_Sigma_like"/>
    <property type="match status" value="1"/>
</dbReference>
<dbReference type="SUPFAM" id="SSF47616">
    <property type="entry name" value="GST C-terminal domain-like"/>
    <property type="match status" value="1"/>
</dbReference>
<protein>
    <recommendedName>
        <fullName evidence="2">glutathione transferase</fullName>
        <ecNumber evidence="2">2.5.1.18</ecNumber>
    </recommendedName>
</protein>
<dbReference type="SUPFAM" id="SSF52833">
    <property type="entry name" value="Thioredoxin-like"/>
    <property type="match status" value="1"/>
</dbReference>
<evidence type="ECO:0000256" key="5">
    <source>
        <dbReference type="ARBA" id="ARBA00047960"/>
    </source>
</evidence>
<evidence type="ECO:0000313" key="9">
    <source>
        <dbReference type="EMBL" id="AGU68336.1"/>
    </source>
</evidence>
<name>A0A023I760_SINCU</name>
<dbReference type="FunFam" id="3.40.30.10:FF:000035">
    <property type="entry name" value="hematopoietic prostaglandin D synthase"/>
    <property type="match status" value="1"/>
</dbReference>
<reference evidence="9" key="1">
    <citation type="submission" date="2013-07" db="EMBL/GenBank/DDBJ databases">
        <title>Molecular cloning and characterization of a sigma class glutathione S-transferase from the freshwater mussel, Hyriopsis cumingii.</title>
        <authorList>
            <person name="Yang Z."/>
            <person name="Li Y."/>
            <person name="Li Y."/>
            <person name="Zhu L."/>
            <person name="Zhang X."/>
            <person name="Wu H."/>
        </authorList>
    </citation>
    <scope>NUCLEOTIDE SEQUENCE</scope>
</reference>
<dbReference type="Pfam" id="PF02798">
    <property type="entry name" value="GST_N"/>
    <property type="match status" value="1"/>
</dbReference>
<keyword evidence="4 9" id="KW-0808">Transferase</keyword>
<dbReference type="InterPro" id="IPR050213">
    <property type="entry name" value="GST_superfamily"/>
</dbReference>
<evidence type="ECO:0000256" key="6">
    <source>
        <dbReference type="ARBA" id="ARBA00049616"/>
    </source>
</evidence>
<dbReference type="PANTHER" id="PTHR11571:SF224">
    <property type="entry name" value="HEMATOPOIETIC PROSTAGLANDIN D SYNTHASE"/>
    <property type="match status" value="1"/>
</dbReference>
<dbReference type="InterPro" id="IPR010987">
    <property type="entry name" value="Glutathione-S-Trfase_C-like"/>
</dbReference>
<dbReference type="PROSITE" id="PS50404">
    <property type="entry name" value="GST_NTER"/>
    <property type="match status" value="1"/>
</dbReference>
<accession>A0A023I760</accession>
<dbReference type="Gene3D" id="3.40.30.10">
    <property type="entry name" value="Glutaredoxin"/>
    <property type="match status" value="1"/>
</dbReference>
<sequence length="203" mass="23337">MRTYRLTYSDIRGRAELARLVFVAAGESFEDRRVSREEWAELKKETPFGQIPVLEVDGKPLAQSYAIARFLGREFGLAGSSNWESAQIDQVMDLVEDLRRELLKVIFEKEPDKKKDLEQKLQDEVFPKFIVFFQKLLENTGGQYFVGSSLSLADLAVLDLFDTPLQMYPSLLDKSPALQAHRKLLESSPKLDEYLKSRKKTDI</sequence>
<dbReference type="GO" id="GO:0005212">
    <property type="term" value="F:structural constituent of eye lens"/>
    <property type="evidence" value="ECO:0007669"/>
    <property type="project" value="UniProtKB-KW"/>
</dbReference>
<dbReference type="PANTHER" id="PTHR11571">
    <property type="entry name" value="GLUTATHIONE S-TRANSFERASE"/>
    <property type="match status" value="1"/>
</dbReference>
<comment type="catalytic activity">
    <reaction evidence="5">
        <text>RX + glutathione = an S-substituted glutathione + a halide anion + H(+)</text>
        <dbReference type="Rhea" id="RHEA:16437"/>
        <dbReference type="ChEBI" id="CHEBI:15378"/>
        <dbReference type="ChEBI" id="CHEBI:16042"/>
        <dbReference type="ChEBI" id="CHEBI:17792"/>
        <dbReference type="ChEBI" id="CHEBI:57925"/>
        <dbReference type="ChEBI" id="CHEBI:90779"/>
        <dbReference type="EC" id="2.5.1.18"/>
    </reaction>
</comment>
<dbReference type="SFLD" id="SFLDG01205">
    <property type="entry name" value="AMPS.1"/>
    <property type="match status" value="1"/>
</dbReference>
<dbReference type="InterPro" id="IPR004045">
    <property type="entry name" value="Glutathione_S-Trfase_N"/>
</dbReference>
<dbReference type="Gene3D" id="1.20.1050.10">
    <property type="match status" value="1"/>
</dbReference>
<dbReference type="BRENDA" id="2.5.1.18">
    <property type="organism ID" value="14687"/>
</dbReference>
<dbReference type="SFLD" id="SFLDG00363">
    <property type="entry name" value="AMPS_(cytGST):_Alpha-__Mu-__Pi"/>
    <property type="match status" value="1"/>
</dbReference>
<comment type="function">
    <text evidence="6">S-crystallins are structural components of squids and octopi eye lens. Contains relatively little if any GST activity.</text>
</comment>
<feature type="domain" description="GST C-terminal" evidence="8">
    <location>
        <begin position="81"/>
        <end position="203"/>
    </location>
</feature>
<dbReference type="CDD" id="cd03192">
    <property type="entry name" value="GST_C_Sigma_like"/>
    <property type="match status" value="1"/>
</dbReference>
<dbReference type="SFLD" id="SFLDS00019">
    <property type="entry name" value="Glutathione_Transferase_(cytos"/>
    <property type="match status" value="1"/>
</dbReference>
<dbReference type="InterPro" id="IPR036249">
    <property type="entry name" value="Thioredoxin-like_sf"/>
</dbReference>
<dbReference type="GO" id="GO:0006749">
    <property type="term" value="P:glutathione metabolic process"/>
    <property type="evidence" value="ECO:0007669"/>
    <property type="project" value="TreeGrafter"/>
</dbReference>
<evidence type="ECO:0000256" key="2">
    <source>
        <dbReference type="ARBA" id="ARBA00012452"/>
    </source>
</evidence>
<proteinExistence type="evidence at transcript level"/>
<feature type="domain" description="GST N-terminal" evidence="7">
    <location>
        <begin position="2"/>
        <end position="79"/>
    </location>
</feature>
<dbReference type="Pfam" id="PF14497">
    <property type="entry name" value="GST_C_3"/>
    <property type="match status" value="1"/>
</dbReference>
<evidence type="ECO:0000256" key="1">
    <source>
        <dbReference type="ARBA" id="ARBA00007409"/>
    </source>
</evidence>
<dbReference type="EC" id="2.5.1.18" evidence="2"/>
<dbReference type="GO" id="GO:0004364">
    <property type="term" value="F:glutathione transferase activity"/>
    <property type="evidence" value="ECO:0007669"/>
    <property type="project" value="UniProtKB-EC"/>
</dbReference>
<organism evidence="9">
    <name type="scientific">Sinohyriopsis cumingii</name>
    <name type="common">Triangle sail mussel</name>
    <name type="synonym">Hyriopsis cumingii</name>
    <dbReference type="NCBI Taxonomy" id="165450"/>
    <lineage>
        <taxon>Eukaryota</taxon>
        <taxon>Metazoa</taxon>
        <taxon>Spiralia</taxon>
        <taxon>Lophotrochozoa</taxon>
        <taxon>Mollusca</taxon>
        <taxon>Bivalvia</taxon>
        <taxon>Autobranchia</taxon>
        <taxon>Heteroconchia</taxon>
        <taxon>Palaeoheterodonta</taxon>
        <taxon>Unionida</taxon>
        <taxon>Unionoidea</taxon>
        <taxon>Unionidae</taxon>
        <taxon>Gonideinae</taxon>
        <taxon>Sinohyriopsis</taxon>
    </lineage>
</organism>
<evidence type="ECO:0000256" key="3">
    <source>
        <dbReference type="ARBA" id="ARBA00022613"/>
    </source>
</evidence>
<dbReference type="FunFam" id="1.20.1050.10:FF:000030">
    <property type="entry name" value="Glutathione S-transferase S1"/>
    <property type="match status" value="1"/>
</dbReference>
<evidence type="ECO:0000259" key="8">
    <source>
        <dbReference type="PROSITE" id="PS50405"/>
    </source>
</evidence>
<dbReference type="InterPro" id="IPR040079">
    <property type="entry name" value="Glutathione_S-Trfase"/>
</dbReference>
<dbReference type="AlphaFoldDB" id="A0A023I760"/>
<dbReference type="EMBL" id="KF479262">
    <property type="protein sequence ID" value="AGU68336.1"/>
    <property type="molecule type" value="mRNA"/>
</dbReference>
<dbReference type="InterPro" id="IPR036282">
    <property type="entry name" value="Glutathione-S-Trfase_C_sf"/>
</dbReference>
<evidence type="ECO:0000259" key="7">
    <source>
        <dbReference type="PROSITE" id="PS50404"/>
    </source>
</evidence>
<comment type="similarity">
    <text evidence="1">Belongs to the GST superfamily.</text>
</comment>
<dbReference type="PROSITE" id="PS50405">
    <property type="entry name" value="GST_CTER"/>
    <property type="match status" value="1"/>
</dbReference>
<keyword evidence="3" id="KW-0273">Eye lens protein</keyword>
<evidence type="ECO:0000256" key="4">
    <source>
        <dbReference type="ARBA" id="ARBA00022679"/>
    </source>
</evidence>